<protein>
    <submittedName>
        <fullName evidence="1">Uncharacterized protein</fullName>
    </submittedName>
</protein>
<evidence type="ECO:0000313" key="1">
    <source>
        <dbReference type="EMBL" id="KDO16627.1"/>
    </source>
</evidence>
<dbReference type="RefSeq" id="XP_012212664.1">
    <property type="nucleotide sequence ID" value="XM_012357274.1"/>
</dbReference>
<organism evidence="1 2">
    <name type="scientific">Saprolegnia parasitica (strain CBS 223.65)</name>
    <dbReference type="NCBI Taxonomy" id="695850"/>
    <lineage>
        <taxon>Eukaryota</taxon>
        <taxon>Sar</taxon>
        <taxon>Stramenopiles</taxon>
        <taxon>Oomycota</taxon>
        <taxon>Saprolegniomycetes</taxon>
        <taxon>Saprolegniales</taxon>
        <taxon>Saprolegniaceae</taxon>
        <taxon>Saprolegnia</taxon>
    </lineage>
</organism>
<dbReference type="KEGG" id="spar:SPRG_22390"/>
<gene>
    <name evidence="1" type="ORF">SPRG_22390</name>
</gene>
<sequence length="293" mass="31004">MEGLLESVEAPNAGPLVPNNITSLPIIDNPVWFGLHASLVHDLYAALSIAARLESTYRYWLWRQLPPAIAAAAPPSQTRVEVLQYASLDKALDAASLDLDVAQKVFPLATTAPLHAILHAEVETLAMIRDRLRTDVRRLQEALVDGAGVLPPALEPLHATVLRNEAPASWQRVANSDRSAGGVHVDGVVLVGASWLPDATGVHTLQAPTPESATTGPLLLHFAPRTVPASNGLDDAATTCRAPSTVPLPLLRTVVSDAATAGVTEVVHLVYLPSTLSAADVLERGVHLAIRDA</sequence>
<proteinExistence type="predicted"/>
<reference evidence="1 2" key="1">
    <citation type="journal article" date="2013" name="PLoS Genet.">
        <title>Distinctive expansion of potential virulence genes in the genome of the oomycete fish pathogen Saprolegnia parasitica.</title>
        <authorList>
            <person name="Jiang R.H."/>
            <person name="de Bruijn I."/>
            <person name="Haas B.J."/>
            <person name="Belmonte R."/>
            <person name="Lobach L."/>
            <person name="Christie J."/>
            <person name="van den Ackerveken G."/>
            <person name="Bottin A."/>
            <person name="Bulone V."/>
            <person name="Diaz-Moreno S.M."/>
            <person name="Dumas B."/>
            <person name="Fan L."/>
            <person name="Gaulin E."/>
            <person name="Govers F."/>
            <person name="Grenville-Briggs L.J."/>
            <person name="Horner N.R."/>
            <person name="Levin J.Z."/>
            <person name="Mammella M."/>
            <person name="Meijer H.J."/>
            <person name="Morris P."/>
            <person name="Nusbaum C."/>
            <person name="Oome S."/>
            <person name="Phillips A.J."/>
            <person name="van Rooyen D."/>
            <person name="Rzeszutek E."/>
            <person name="Saraiva M."/>
            <person name="Secombes C.J."/>
            <person name="Seidl M.F."/>
            <person name="Snel B."/>
            <person name="Stassen J.H."/>
            <person name="Sykes S."/>
            <person name="Tripathy S."/>
            <person name="van den Berg H."/>
            <person name="Vega-Arreguin J.C."/>
            <person name="Wawra S."/>
            <person name="Young S.K."/>
            <person name="Zeng Q."/>
            <person name="Dieguez-Uribeondo J."/>
            <person name="Russ C."/>
            <person name="Tyler B.M."/>
            <person name="van West P."/>
        </authorList>
    </citation>
    <scope>NUCLEOTIDE SEQUENCE [LARGE SCALE GENOMIC DNA]</scope>
    <source>
        <strain evidence="1 2">CBS 223.65</strain>
    </source>
</reference>
<dbReference type="GeneID" id="24142773"/>
<dbReference type="VEuPathDB" id="FungiDB:SPRG_22390"/>
<dbReference type="STRING" id="695850.A0A067BPK1"/>
<name>A0A067BPK1_SAPPC</name>
<accession>A0A067BPK1</accession>
<dbReference type="AlphaFoldDB" id="A0A067BPK1"/>
<keyword evidence="2" id="KW-1185">Reference proteome</keyword>
<dbReference type="EMBL" id="KK584014">
    <property type="protein sequence ID" value="KDO16627.1"/>
    <property type="molecule type" value="Genomic_DNA"/>
</dbReference>
<evidence type="ECO:0000313" key="2">
    <source>
        <dbReference type="Proteomes" id="UP000030745"/>
    </source>
</evidence>
<dbReference type="Proteomes" id="UP000030745">
    <property type="component" value="Unassembled WGS sequence"/>
</dbReference>